<dbReference type="EMBL" id="GU580942">
    <property type="protein sequence ID" value="ADD81026.1"/>
    <property type="molecule type" value="Genomic_DNA"/>
</dbReference>
<sequence>MAKPRSQLQAILSQIAPNVYFQPPNNLQMKYPCIVYNREATDTEFADNSPYRHTKRYSVTVIDKNPDSPIPDKVAQLPMCVHNRFFVNDGLNHDAFSLYF</sequence>
<dbReference type="KEGG" id="vg:18559738"/>
<dbReference type="GeneID" id="18559738"/>
<protein>
    <submittedName>
        <fullName evidence="1">Structural protein</fullName>
    </submittedName>
</protein>
<dbReference type="OrthoDB" id="15699at10239"/>
<dbReference type="Proteomes" id="UP000001057">
    <property type="component" value="Segment"/>
</dbReference>
<evidence type="ECO:0000313" key="1">
    <source>
        <dbReference type="EMBL" id="ADD81026.1"/>
    </source>
</evidence>
<name>D4P7P6_9CAUD</name>
<proteinExistence type="predicted"/>
<dbReference type="RefSeq" id="YP_009012609.1">
    <property type="nucleotide sequence ID" value="NC_023694.1"/>
</dbReference>
<gene>
    <name evidence="1" type="ORF">Poco6gene028</name>
</gene>
<accession>D4P7P6</accession>
<evidence type="ECO:0000313" key="2">
    <source>
        <dbReference type="Proteomes" id="UP000001057"/>
    </source>
</evidence>
<keyword evidence="2" id="KW-1185">Reference proteome</keyword>
<organism evidence="1 2">
    <name type="scientific">Rhodococcus phage ReqiPoco6</name>
    <dbReference type="NCBI Taxonomy" id="691964"/>
    <lineage>
        <taxon>Viruses</taxon>
        <taxon>Duplodnaviria</taxon>
        <taxon>Heunggongvirae</taxon>
        <taxon>Uroviricota</taxon>
        <taxon>Caudoviricetes</taxon>
        <taxon>Pepyhexavirus</taxon>
        <taxon>Pepyhexavirus poco6</taxon>
    </lineage>
</organism>
<reference evidence="1 2" key="1">
    <citation type="journal article" date="2011" name="Appl. Environ. Microbiol.">
        <title>Genomic and functional analyses of Rhodococcus equi phages ReqiPepy6, ReqiPoco6, ReqiPine5, and ReqiDocB7.</title>
        <authorList>
            <person name="Summer E.J."/>
            <person name="Liu M."/>
            <person name="Gill J.J."/>
            <person name="Grant M."/>
            <person name="Chan-Cortes T.N."/>
            <person name="Ferguson L."/>
            <person name="Janes C."/>
            <person name="Lange K."/>
            <person name="Bertoli M."/>
            <person name="Moore C."/>
            <person name="Orchard R.C."/>
            <person name="Cohen N."/>
            <person name="Young R."/>
        </authorList>
    </citation>
    <scope>NUCLEOTIDE SEQUENCE [LARGE SCALE GENOMIC DNA]</scope>
</reference>